<dbReference type="RefSeq" id="WP_343839564.1">
    <property type="nucleotide sequence ID" value="NZ_BAAADO010000003.1"/>
</dbReference>
<dbReference type="Proteomes" id="UP001500880">
    <property type="component" value="Unassembled WGS sequence"/>
</dbReference>
<protein>
    <recommendedName>
        <fullName evidence="3">YhzD-like protein</fullName>
    </recommendedName>
</protein>
<organism evidence="1 2">
    <name type="scientific">Salinibacillus aidingensis</name>
    <dbReference type="NCBI Taxonomy" id="237684"/>
    <lineage>
        <taxon>Bacteria</taxon>
        <taxon>Bacillati</taxon>
        <taxon>Bacillota</taxon>
        <taxon>Bacilli</taxon>
        <taxon>Bacillales</taxon>
        <taxon>Bacillaceae</taxon>
        <taxon>Salinibacillus</taxon>
    </lineage>
</organism>
<evidence type="ECO:0000313" key="1">
    <source>
        <dbReference type="EMBL" id="GAA0490636.1"/>
    </source>
</evidence>
<proteinExistence type="predicted"/>
<evidence type="ECO:0000313" key="2">
    <source>
        <dbReference type="Proteomes" id="UP001500880"/>
    </source>
</evidence>
<gene>
    <name evidence="1" type="ORF">GCM10008986_15820</name>
</gene>
<accession>A0ABP3L2N1</accession>
<dbReference type="EMBL" id="BAAADO010000003">
    <property type="protein sequence ID" value="GAA0490636.1"/>
    <property type="molecule type" value="Genomic_DNA"/>
</dbReference>
<comment type="caution">
    <text evidence="1">The sequence shown here is derived from an EMBL/GenBank/DDBJ whole genome shotgun (WGS) entry which is preliminary data.</text>
</comment>
<evidence type="ECO:0008006" key="3">
    <source>
        <dbReference type="Google" id="ProtNLM"/>
    </source>
</evidence>
<name>A0ABP3L2N1_9BACI</name>
<reference evidence="2" key="1">
    <citation type="journal article" date="2019" name="Int. J. Syst. Evol. Microbiol.">
        <title>The Global Catalogue of Microorganisms (GCM) 10K type strain sequencing project: providing services to taxonomists for standard genome sequencing and annotation.</title>
        <authorList>
            <consortium name="The Broad Institute Genomics Platform"/>
            <consortium name="The Broad Institute Genome Sequencing Center for Infectious Disease"/>
            <person name="Wu L."/>
            <person name="Ma J."/>
        </authorList>
    </citation>
    <scope>NUCLEOTIDE SEQUENCE [LARGE SCALE GENOMIC DNA]</scope>
    <source>
        <strain evidence="2">JCM 12389</strain>
    </source>
</reference>
<keyword evidence="2" id="KW-1185">Reference proteome</keyword>
<dbReference type="InterPro" id="IPR025544">
    <property type="entry name" value="YhzD"/>
</dbReference>
<dbReference type="Pfam" id="PF14120">
    <property type="entry name" value="YhzD"/>
    <property type="match status" value="1"/>
</dbReference>
<sequence length="61" mass="7156">MGTYYLTVFKKDGSNLLDETLEAQDDKEAKRIGHQILEEKDYQEHTHRCVSPNGHLVLFHR</sequence>